<protein>
    <submittedName>
        <fullName evidence="2">Uncharacterized protein</fullName>
    </submittedName>
</protein>
<feature type="region of interest" description="Disordered" evidence="1">
    <location>
        <begin position="29"/>
        <end position="68"/>
    </location>
</feature>
<organism evidence="2 3">
    <name type="scientific">Phaeosphaeria nodorum (strain SN15 / ATCC MYA-4574 / FGSC 10173)</name>
    <name type="common">Glume blotch fungus</name>
    <name type="synonym">Parastagonospora nodorum</name>
    <dbReference type="NCBI Taxonomy" id="321614"/>
    <lineage>
        <taxon>Eukaryota</taxon>
        <taxon>Fungi</taxon>
        <taxon>Dikarya</taxon>
        <taxon>Ascomycota</taxon>
        <taxon>Pezizomycotina</taxon>
        <taxon>Dothideomycetes</taxon>
        <taxon>Pleosporomycetidae</taxon>
        <taxon>Pleosporales</taxon>
        <taxon>Pleosporineae</taxon>
        <taxon>Phaeosphaeriaceae</taxon>
        <taxon>Parastagonospora</taxon>
    </lineage>
</organism>
<evidence type="ECO:0000256" key="1">
    <source>
        <dbReference type="SAM" id="MobiDB-lite"/>
    </source>
</evidence>
<reference evidence="3" key="1">
    <citation type="journal article" date="2021" name="BMC Genomics">
        <title>Chromosome-level genome assembly and manually-curated proteome of model necrotroph Parastagonospora nodorum Sn15 reveals a genome-wide trove of candidate effector homologs, and redundancy of virulence-related functions within an accessory chromosome.</title>
        <authorList>
            <person name="Bertazzoni S."/>
            <person name="Jones D.A.B."/>
            <person name="Phan H.T."/>
            <person name="Tan K.-C."/>
            <person name="Hane J.K."/>
        </authorList>
    </citation>
    <scope>NUCLEOTIDE SEQUENCE [LARGE SCALE GENOMIC DNA]</scope>
    <source>
        <strain evidence="3">SN15 / ATCC MYA-4574 / FGSC 10173)</strain>
    </source>
</reference>
<dbReference type="AlphaFoldDB" id="A0A7U2EY33"/>
<evidence type="ECO:0000313" key="3">
    <source>
        <dbReference type="Proteomes" id="UP000663193"/>
    </source>
</evidence>
<dbReference type="VEuPathDB" id="FungiDB:JI435_403300"/>
<dbReference type="Proteomes" id="UP000663193">
    <property type="component" value="Chromosome 2"/>
</dbReference>
<gene>
    <name evidence="2" type="ORF">JI435_403300</name>
</gene>
<proteinExistence type="predicted"/>
<accession>A0A7U2EY33</accession>
<keyword evidence="3" id="KW-1185">Reference proteome</keyword>
<evidence type="ECO:0000313" key="2">
    <source>
        <dbReference type="EMBL" id="QRC93064.1"/>
    </source>
</evidence>
<name>A0A7U2EY33_PHANO</name>
<sequence length="68" mass="7360">MLLANPPKNGTSYLSNIPASTYAFQLNHAIPPNIPDKQHPTDPTTPAENHIRNTPPHGGSIRYANMAS</sequence>
<dbReference type="EMBL" id="CP069024">
    <property type="protein sequence ID" value="QRC93064.1"/>
    <property type="molecule type" value="Genomic_DNA"/>
</dbReference>